<proteinExistence type="predicted"/>
<dbReference type="EMBL" id="KP876465">
    <property type="protein sequence ID" value="AKA61720.1"/>
    <property type="molecule type" value="Genomic_DNA"/>
</dbReference>
<dbReference type="RefSeq" id="YP_009215355.1">
    <property type="nucleotide sequence ID" value="NC_028974.1"/>
</dbReference>
<dbReference type="Proteomes" id="UP000033007">
    <property type="component" value="Segment"/>
</dbReference>
<evidence type="ECO:0000313" key="2">
    <source>
        <dbReference type="Proteomes" id="UP000033007"/>
    </source>
</evidence>
<name>A0A0E3JJE2_9CAUD</name>
<protein>
    <submittedName>
        <fullName evidence="1">Uncharacterized protein</fullName>
    </submittedName>
</protein>
<evidence type="ECO:0000313" key="1">
    <source>
        <dbReference type="EMBL" id="AKA61720.1"/>
    </source>
</evidence>
<organism evidence="1 2">
    <name type="scientific">Streptomyces phage YDN12</name>
    <dbReference type="NCBI Taxonomy" id="1636183"/>
    <lineage>
        <taxon>Viruses</taxon>
        <taxon>Duplodnaviria</taxon>
        <taxon>Heunggongvirae</taxon>
        <taxon>Uroviricota</taxon>
        <taxon>Caudoviricetes</taxon>
        <taxon>Woodruffvirus</taxon>
        <taxon>Woodruffvirus YDN12</taxon>
    </lineage>
</organism>
<reference evidence="1 2" key="1">
    <citation type="submission" date="2015-03" db="EMBL/GenBank/DDBJ databases">
        <authorList>
            <person name="Djamen P.Y."/>
            <person name="Nguyen L."/>
            <person name="Gibbs Z.A."/>
            <person name="Donegan-Quick R."/>
            <person name="Visi D.K."/>
            <person name="Allen M.S."/>
            <person name="Hughes L.E."/>
            <person name="Bradley K.W."/>
            <person name="Asai D.J."/>
            <person name="Bowman C.A."/>
            <person name="Russell D.A."/>
            <person name="Pope W.H."/>
            <person name="Jacobs-Sera D."/>
            <person name="Hendrix R.W."/>
            <person name="Hatfull G.F."/>
        </authorList>
    </citation>
    <scope>NUCLEOTIDE SEQUENCE [LARGE SCALE GENOMIC DNA]</scope>
</reference>
<gene>
    <name evidence="1" type="ORF">SEA_YDN12_53</name>
</gene>
<dbReference type="KEGG" id="vg:26641681"/>
<accession>A0A0E3JJE2</accession>
<keyword evidence="2" id="KW-1185">Reference proteome</keyword>
<dbReference type="GeneID" id="26641681"/>
<dbReference type="OrthoDB" id="30213at10239"/>
<sequence>MNRWDEIQGLARDIASNIHAEPAARDAMANDLIKLCGAMINAVGKGVAVEGESSMNDDDDDSAHARYLVGERIQSGADEAVSEATDADLDRWTRPSPGDPCQCGHVPSVHKNGTGHCGGEAFNHEQCNGGPCNGFVRRVPDWGWKPVDRRPAALRASSGPVTVVMPDREPVLLGNPEPVNLDGFGATPVAASQRPCCYVSPCAPCRSGHPLGRCCFPLREVCPTHH</sequence>